<dbReference type="InterPro" id="IPR000847">
    <property type="entry name" value="LysR_HTH_N"/>
</dbReference>
<protein>
    <submittedName>
        <fullName evidence="6">LysR family transcriptional regulator</fullName>
    </submittedName>
</protein>
<dbReference type="Gene3D" id="1.10.10.10">
    <property type="entry name" value="Winged helix-like DNA-binding domain superfamily/Winged helix DNA-binding domain"/>
    <property type="match status" value="1"/>
</dbReference>
<proteinExistence type="inferred from homology"/>
<comment type="similarity">
    <text evidence="1">Belongs to the LysR transcriptional regulatory family.</text>
</comment>
<reference evidence="6 7" key="1">
    <citation type="submission" date="2022-11" db="EMBL/GenBank/DDBJ databases">
        <title>Minimal conservation of predation-associated metabolite biosynthetic gene clusters underscores biosynthetic potential of Myxococcota including descriptions for ten novel species: Archangium lansinium sp. nov., Myxococcus landrumus sp. nov., Nannocystis bai.</title>
        <authorList>
            <person name="Ahearne A."/>
            <person name="Stevens C."/>
            <person name="Dowd S."/>
        </authorList>
    </citation>
    <scope>NUCLEOTIDE SEQUENCE [LARGE SCALE GENOMIC DNA]</scope>
    <source>
        <strain evidence="6 7">NCELM</strain>
    </source>
</reference>
<comment type="caution">
    <text evidence="6">The sequence shown here is derived from an EMBL/GenBank/DDBJ whole genome shotgun (WGS) entry which is preliminary data.</text>
</comment>
<keyword evidence="7" id="KW-1185">Reference proteome</keyword>
<evidence type="ECO:0000256" key="1">
    <source>
        <dbReference type="ARBA" id="ARBA00009437"/>
    </source>
</evidence>
<evidence type="ECO:0000256" key="2">
    <source>
        <dbReference type="ARBA" id="ARBA00023015"/>
    </source>
</evidence>
<dbReference type="PANTHER" id="PTHR30537">
    <property type="entry name" value="HTH-TYPE TRANSCRIPTIONAL REGULATOR"/>
    <property type="match status" value="1"/>
</dbReference>
<dbReference type="PROSITE" id="PS50931">
    <property type="entry name" value="HTH_LYSR"/>
    <property type="match status" value="1"/>
</dbReference>
<evidence type="ECO:0000313" key="6">
    <source>
        <dbReference type="EMBL" id="MDC0672711.1"/>
    </source>
</evidence>
<name>A0ABT5BIB9_9BACT</name>
<organism evidence="6 7">
    <name type="scientific">Nannocystis radixulma</name>
    <dbReference type="NCBI Taxonomy" id="2995305"/>
    <lineage>
        <taxon>Bacteria</taxon>
        <taxon>Pseudomonadati</taxon>
        <taxon>Myxococcota</taxon>
        <taxon>Polyangia</taxon>
        <taxon>Nannocystales</taxon>
        <taxon>Nannocystaceae</taxon>
        <taxon>Nannocystis</taxon>
    </lineage>
</organism>
<dbReference type="SUPFAM" id="SSF53850">
    <property type="entry name" value="Periplasmic binding protein-like II"/>
    <property type="match status" value="1"/>
</dbReference>
<evidence type="ECO:0000313" key="7">
    <source>
        <dbReference type="Proteomes" id="UP001217838"/>
    </source>
</evidence>
<evidence type="ECO:0000259" key="5">
    <source>
        <dbReference type="PROSITE" id="PS50931"/>
    </source>
</evidence>
<sequence>MQTDPLTWDDLRVLLALHRHRSFLAAGRSLGVATSTASRRIEALEAALGRTLVQRSSAGTEVEPEALDLVHLAEQLEHGLEAARRDEGDGRSAIAGTVRISAGEGFVLPLTQVLAELRRKHDALHFEVVAEARMADLSRREADIGIRKARSASPVLVEKPVGKLRFALYASRAYVERRLRGGHLRAGEFARHDFIGHDGAMRKLPQEQWLVSHGATRFPFRSNSDFALQAAAERGQGICMMAEAQGRELEQLVRIDVDLPLPSLPVFLVFHRDLRRVPRIRLVVTALEAALRRGLA</sequence>
<evidence type="ECO:0000256" key="3">
    <source>
        <dbReference type="ARBA" id="ARBA00023125"/>
    </source>
</evidence>
<dbReference type="Pfam" id="PF00126">
    <property type="entry name" value="HTH_1"/>
    <property type="match status" value="1"/>
</dbReference>
<gene>
    <name evidence="6" type="ORF">POL58_33475</name>
</gene>
<dbReference type="Proteomes" id="UP001217838">
    <property type="component" value="Unassembled WGS sequence"/>
</dbReference>
<dbReference type="InterPro" id="IPR005119">
    <property type="entry name" value="LysR_subst-bd"/>
</dbReference>
<feature type="domain" description="HTH lysR-type" evidence="5">
    <location>
        <begin position="6"/>
        <end position="63"/>
    </location>
</feature>
<dbReference type="Gene3D" id="3.40.190.290">
    <property type="match status" value="1"/>
</dbReference>
<dbReference type="Pfam" id="PF03466">
    <property type="entry name" value="LysR_substrate"/>
    <property type="match status" value="1"/>
</dbReference>
<dbReference type="InterPro" id="IPR036388">
    <property type="entry name" value="WH-like_DNA-bd_sf"/>
</dbReference>
<dbReference type="EMBL" id="JAQNDN010000019">
    <property type="protein sequence ID" value="MDC0672711.1"/>
    <property type="molecule type" value="Genomic_DNA"/>
</dbReference>
<dbReference type="PANTHER" id="PTHR30537:SF3">
    <property type="entry name" value="TRANSCRIPTIONAL REGULATORY PROTEIN"/>
    <property type="match status" value="1"/>
</dbReference>
<keyword evidence="2" id="KW-0805">Transcription regulation</keyword>
<keyword evidence="3" id="KW-0238">DNA-binding</keyword>
<evidence type="ECO:0000256" key="4">
    <source>
        <dbReference type="ARBA" id="ARBA00023163"/>
    </source>
</evidence>
<accession>A0ABT5BIB9</accession>
<dbReference type="InterPro" id="IPR058163">
    <property type="entry name" value="LysR-type_TF_proteobact-type"/>
</dbReference>
<dbReference type="InterPro" id="IPR036390">
    <property type="entry name" value="WH_DNA-bd_sf"/>
</dbReference>
<dbReference type="RefSeq" id="WP_272004695.1">
    <property type="nucleotide sequence ID" value="NZ_JAQNDN010000019.1"/>
</dbReference>
<keyword evidence="4" id="KW-0804">Transcription</keyword>
<dbReference type="SUPFAM" id="SSF46785">
    <property type="entry name" value="Winged helix' DNA-binding domain"/>
    <property type="match status" value="1"/>
</dbReference>